<evidence type="ECO:0000313" key="14">
    <source>
        <dbReference type="Proteomes" id="UP000037600"/>
    </source>
</evidence>
<evidence type="ECO:0000256" key="1">
    <source>
        <dbReference type="ARBA" id="ARBA00002954"/>
    </source>
</evidence>
<evidence type="ECO:0000256" key="7">
    <source>
        <dbReference type="ARBA" id="ARBA00022795"/>
    </source>
</evidence>
<dbReference type="OrthoDB" id="289937at2"/>
<dbReference type="PANTHER" id="PTHR33308">
    <property type="entry name" value="PEPTIDOGLYCAN HYDROLASE FLGJ"/>
    <property type="match status" value="1"/>
</dbReference>
<evidence type="ECO:0000259" key="12">
    <source>
        <dbReference type="SMART" id="SM00047"/>
    </source>
</evidence>
<evidence type="ECO:0000256" key="3">
    <source>
        <dbReference type="ARBA" id="ARBA00006880"/>
    </source>
</evidence>
<dbReference type="InterPro" id="IPR051056">
    <property type="entry name" value="Glycosyl_Hydrolase_73"/>
</dbReference>
<dbReference type="InterPro" id="IPR019301">
    <property type="entry name" value="Flagellar_prot_FlgJ_N"/>
</dbReference>
<dbReference type="STRING" id="1513271.XM47_03615"/>
<keyword evidence="6" id="KW-0574">Periplasm</keyword>
<comment type="similarity">
    <text evidence="4">In the C-terminal section; belongs to the glycosyl hydrolase 73 family.</text>
</comment>
<dbReference type="RefSeq" id="WP_048689772.1">
    <property type="nucleotide sequence ID" value="NZ_KQ130483.1"/>
</dbReference>
<name>A0A0J8JNX3_9ALTE</name>
<evidence type="ECO:0000256" key="10">
    <source>
        <dbReference type="ARBA" id="ARBA00023316"/>
    </source>
</evidence>
<dbReference type="GO" id="GO:0042597">
    <property type="term" value="C:periplasmic space"/>
    <property type="evidence" value="ECO:0007669"/>
    <property type="project" value="UniProtKB-SubCell"/>
</dbReference>
<keyword evidence="14" id="KW-1185">Reference proteome</keyword>
<gene>
    <name evidence="13" type="ORF">XM47_03615</name>
</gene>
<feature type="domain" description="Mannosyl-glycoprotein endo-beta-N-acetylglucosamidase-like" evidence="12">
    <location>
        <begin position="152"/>
        <end position="314"/>
    </location>
</feature>
<dbReference type="InterPro" id="IPR013377">
    <property type="entry name" value="FlgJ"/>
</dbReference>
<comment type="subcellular location">
    <subcellularLocation>
        <location evidence="2">Periplasm</location>
    </subcellularLocation>
</comment>
<evidence type="ECO:0000256" key="6">
    <source>
        <dbReference type="ARBA" id="ARBA00022764"/>
    </source>
</evidence>
<comment type="caution">
    <text evidence="13">The sequence shown here is derived from an EMBL/GenBank/DDBJ whole genome shotgun (WGS) entry which is preliminary data.</text>
</comment>
<protein>
    <recommendedName>
        <fullName evidence="5">Peptidoglycan hydrolase FlgJ</fullName>
    </recommendedName>
    <alternativeName>
        <fullName evidence="11">Muramidase FlgJ</fullName>
    </alternativeName>
</protein>
<accession>A0A0J8JNX3</accession>
<dbReference type="GO" id="GO:0016798">
    <property type="term" value="F:hydrolase activity, acting on glycosyl bonds"/>
    <property type="evidence" value="ECO:0007669"/>
    <property type="project" value="UniProtKB-KW"/>
</dbReference>
<organism evidence="13 14">
    <name type="scientific">Catenovulum maritimum</name>
    <dbReference type="NCBI Taxonomy" id="1513271"/>
    <lineage>
        <taxon>Bacteria</taxon>
        <taxon>Pseudomonadati</taxon>
        <taxon>Pseudomonadota</taxon>
        <taxon>Gammaproteobacteria</taxon>
        <taxon>Alteromonadales</taxon>
        <taxon>Alteromonadaceae</taxon>
        <taxon>Catenovulum</taxon>
    </lineage>
</organism>
<comment type="function">
    <text evidence="1">Flagellum-specific muramidase which hydrolyzes the peptidoglycan layer to assemble the rod structure in the periplasmic space.</text>
</comment>
<dbReference type="NCBIfam" id="TIGR02541">
    <property type="entry name" value="flagell_FlgJ"/>
    <property type="match status" value="1"/>
</dbReference>
<dbReference type="Proteomes" id="UP000037600">
    <property type="component" value="Unassembled WGS sequence"/>
</dbReference>
<evidence type="ECO:0000256" key="4">
    <source>
        <dbReference type="ARBA" id="ARBA00007974"/>
    </source>
</evidence>
<dbReference type="Gene3D" id="2.10.70.40">
    <property type="entry name" value="peptidoglycan hydrolase"/>
    <property type="match status" value="1"/>
</dbReference>
<sequence length="319" mass="35622">MDKLDQVSLYSDPSGLDSLRQGAQANDEKAMRKAAEHFESIFTRMMLKSMRQAEDVLADKDSPFNSETTKFYRGMRDDQMAIEMSSSGALGFADLIVEQMMPQKGNYMPSGVMRSNADLTGAMRQHQSVQGSANVAAENNNQDISASTPIEKTKQDISFNDKQDFVDKLMPIAEKIAAKIGLPPAAMVAQAALETGWGQKMIQNFDGSNALNFFGIKADQRWQGDKATVNTLEFREGVARKEQAQFRSYNSVEQGLNDYVNFVSGSDRYKDAVKHADQPDKYFSNLQQAGYATDPNYSQKILSILKDTVFDKFENVLKF</sequence>
<dbReference type="GO" id="GO:0071555">
    <property type="term" value="P:cell wall organization"/>
    <property type="evidence" value="ECO:0007669"/>
    <property type="project" value="UniProtKB-KW"/>
</dbReference>
<dbReference type="InterPro" id="IPR002901">
    <property type="entry name" value="MGlyc_endo_b_GlcNAc-like_dom"/>
</dbReference>
<evidence type="ECO:0000256" key="11">
    <source>
        <dbReference type="ARBA" id="ARBA00030835"/>
    </source>
</evidence>
<dbReference type="GO" id="GO:0004040">
    <property type="term" value="F:amidase activity"/>
    <property type="evidence" value="ECO:0007669"/>
    <property type="project" value="InterPro"/>
</dbReference>
<dbReference type="PRINTS" id="PR01002">
    <property type="entry name" value="FLGFLGJ"/>
</dbReference>
<dbReference type="GO" id="GO:0071973">
    <property type="term" value="P:bacterial-type flagellum-dependent cell motility"/>
    <property type="evidence" value="ECO:0007669"/>
    <property type="project" value="TreeGrafter"/>
</dbReference>
<evidence type="ECO:0000256" key="8">
    <source>
        <dbReference type="ARBA" id="ARBA00022801"/>
    </source>
</evidence>
<keyword evidence="7" id="KW-1005">Bacterial flagellum biogenesis</keyword>
<keyword evidence="9" id="KW-0326">Glycosidase</keyword>
<dbReference type="Pfam" id="PF01832">
    <property type="entry name" value="Glucosaminidase"/>
    <property type="match status" value="1"/>
</dbReference>
<keyword evidence="10" id="KW-0961">Cell wall biogenesis/degradation</keyword>
<dbReference type="EMBL" id="LAZL01000004">
    <property type="protein sequence ID" value="KMT66336.1"/>
    <property type="molecule type" value="Genomic_DNA"/>
</dbReference>
<dbReference type="AlphaFoldDB" id="A0A0J8JNX3"/>
<evidence type="ECO:0000313" key="13">
    <source>
        <dbReference type="EMBL" id="KMT66336.1"/>
    </source>
</evidence>
<keyword evidence="8" id="KW-0378">Hydrolase</keyword>
<proteinExistence type="inferred from homology"/>
<reference evidence="13 14" key="1">
    <citation type="submission" date="2015-04" db="EMBL/GenBank/DDBJ databases">
        <title>Draft Genome Sequence of the Novel Agar-Digesting Marine Bacterium Q1.</title>
        <authorList>
            <person name="Li Y."/>
            <person name="Li D."/>
            <person name="Chen G."/>
            <person name="Du Z."/>
        </authorList>
    </citation>
    <scope>NUCLEOTIDE SEQUENCE [LARGE SCALE GENOMIC DNA]</scope>
    <source>
        <strain evidence="13 14">Q1</strain>
    </source>
</reference>
<dbReference type="SMART" id="SM00047">
    <property type="entry name" value="LYZ2"/>
    <property type="match status" value="1"/>
</dbReference>
<dbReference type="GO" id="GO:0044780">
    <property type="term" value="P:bacterial-type flagellum assembly"/>
    <property type="evidence" value="ECO:0007669"/>
    <property type="project" value="InterPro"/>
</dbReference>
<evidence type="ECO:0000256" key="5">
    <source>
        <dbReference type="ARBA" id="ARBA00013433"/>
    </source>
</evidence>
<dbReference type="PANTHER" id="PTHR33308:SF9">
    <property type="entry name" value="PEPTIDOGLYCAN HYDROLASE FLGJ"/>
    <property type="match status" value="1"/>
</dbReference>
<dbReference type="PATRIC" id="fig|1513271.3.peg.749"/>
<dbReference type="Gene3D" id="1.10.530.10">
    <property type="match status" value="1"/>
</dbReference>
<evidence type="ECO:0000256" key="9">
    <source>
        <dbReference type="ARBA" id="ARBA00023295"/>
    </source>
</evidence>
<dbReference type="Pfam" id="PF10135">
    <property type="entry name" value="Rod-binding"/>
    <property type="match status" value="1"/>
</dbReference>
<evidence type="ECO:0000256" key="2">
    <source>
        <dbReference type="ARBA" id="ARBA00004418"/>
    </source>
</evidence>
<comment type="similarity">
    <text evidence="3">In the N-terminal section; belongs to the FlgJ family.</text>
</comment>